<accession>A0A0S2K7H5</accession>
<evidence type="ECO:0000313" key="2">
    <source>
        <dbReference type="Proteomes" id="UP000061457"/>
    </source>
</evidence>
<dbReference type="RefSeq" id="WP_058032141.1">
    <property type="nucleotide sequence ID" value="NZ_CP013188.1"/>
</dbReference>
<dbReference type="OrthoDB" id="9804645at2"/>
<dbReference type="KEGG" id="pphe:PP2015_3798"/>
<sequence length="432" mass="49130">MSSKTWGICLVSCAVSFSAGFYLKGSQVAINDSSNLNDLNGTVSQQSPSEQAVKSYEKTKLHTRNQNLFTEKVVLDKVDDFLSRNKNIHFLNITNKMVAPFYQLLSELDEYQLQQKAENLVDQLPNYAASRLLVITLETLAELQPQKALEISMSISDEYYDKYANIQSVFSIWSASSPEEALEWYASEDFSQTQHLHFAKDILSATVLNHLYNKNKSLALTKVSELLQQNKLTAFAMERLSESINQSNEFRSLLDVLSVSQFHDSGMVEVTAQWFAKAPQDAAAWVNMLDEEQKSPRLFNLALKNWIKSEPKYASDWYIKQFDEQQQSEAISIAATHFAREDPKSALEWVESLNMANSQNAIDDILRNAGYRDPDFVIANLDRVQDTKIKLSAFQDAIYSIYLNNPDKAQKLIDASEHKEALEAYIHKINQS</sequence>
<dbReference type="EMBL" id="CP013188">
    <property type="protein sequence ID" value="ALO44267.1"/>
    <property type="molecule type" value="Genomic_DNA"/>
</dbReference>
<evidence type="ECO:0000313" key="1">
    <source>
        <dbReference type="EMBL" id="ALO44267.1"/>
    </source>
</evidence>
<name>A0A0S2K7H5_9GAMM</name>
<dbReference type="STRING" id="161398.PP2015_3798"/>
<dbReference type="Proteomes" id="UP000061457">
    <property type="component" value="Chromosome II"/>
</dbReference>
<protein>
    <submittedName>
        <fullName evidence="1">Uncharacterized protein</fullName>
    </submittedName>
</protein>
<reference evidence="1 2" key="1">
    <citation type="submission" date="2015-11" db="EMBL/GenBank/DDBJ databases">
        <authorList>
            <person name="Zhang Y."/>
            <person name="Guo Z."/>
        </authorList>
    </citation>
    <scope>NUCLEOTIDE SEQUENCE [LARGE SCALE GENOMIC DNA]</scope>
    <source>
        <strain evidence="1 2">KCTC 12086</strain>
    </source>
</reference>
<dbReference type="AlphaFoldDB" id="A0A0S2K7H5"/>
<proteinExistence type="predicted"/>
<gene>
    <name evidence="1" type="ORF">PP2015_3798</name>
</gene>
<dbReference type="PATRIC" id="fig|161398.10.peg.3882"/>
<keyword evidence="2" id="KW-1185">Reference proteome</keyword>
<organism evidence="1 2">
    <name type="scientific">Pseudoalteromonas phenolica</name>
    <dbReference type="NCBI Taxonomy" id="161398"/>
    <lineage>
        <taxon>Bacteria</taxon>
        <taxon>Pseudomonadati</taxon>
        <taxon>Pseudomonadota</taxon>
        <taxon>Gammaproteobacteria</taxon>
        <taxon>Alteromonadales</taxon>
        <taxon>Pseudoalteromonadaceae</taxon>
        <taxon>Pseudoalteromonas</taxon>
    </lineage>
</organism>